<dbReference type="GO" id="GO:0031419">
    <property type="term" value="F:cobalamin binding"/>
    <property type="evidence" value="ECO:0007669"/>
    <property type="project" value="InterPro"/>
</dbReference>
<dbReference type="InterPro" id="IPR006158">
    <property type="entry name" value="Cobalamin-bd"/>
</dbReference>
<dbReference type="InterPro" id="IPR050554">
    <property type="entry name" value="Met_Synthase/Corrinoid"/>
</dbReference>
<dbReference type="InterPro" id="IPR036724">
    <property type="entry name" value="Cobalamin-bd_sf"/>
</dbReference>
<dbReference type="FunFam" id="3.40.50.280:FF:000003">
    <property type="entry name" value="Dimethylamine methyltransferase corrinoid protein"/>
    <property type="match status" value="1"/>
</dbReference>
<protein>
    <submittedName>
        <fullName evidence="6">Cobalamin-dependent protein</fullName>
    </submittedName>
</protein>
<dbReference type="GO" id="GO:0008705">
    <property type="term" value="F:methionine synthase activity"/>
    <property type="evidence" value="ECO:0007669"/>
    <property type="project" value="TreeGrafter"/>
</dbReference>
<dbReference type="InterPro" id="IPR003759">
    <property type="entry name" value="Cbl-bd_cap"/>
</dbReference>
<gene>
    <name evidence="6" type="ORF">NE630_08600</name>
</gene>
<evidence type="ECO:0000313" key="6">
    <source>
        <dbReference type="EMBL" id="MCQ4814483.1"/>
    </source>
</evidence>
<keyword evidence="7" id="KW-1185">Reference proteome</keyword>
<feature type="domain" description="B12-binding" evidence="4">
    <location>
        <begin position="102"/>
        <end position="225"/>
    </location>
</feature>
<evidence type="ECO:0000313" key="7">
    <source>
        <dbReference type="Proteomes" id="UP001205919"/>
    </source>
</evidence>
<dbReference type="PANTHER" id="PTHR45833">
    <property type="entry name" value="METHIONINE SYNTHASE"/>
    <property type="match status" value="1"/>
</dbReference>
<organism evidence="6 7">
    <name type="scientific">Cloacibacillus evryensis</name>
    <dbReference type="NCBI Taxonomy" id="508460"/>
    <lineage>
        <taxon>Bacteria</taxon>
        <taxon>Thermotogati</taxon>
        <taxon>Synergistota</taxon>
        <taxon>Synergistia</taxon>
        <taxon>Synergistales</taxon>
        <taxon>Synergistaceae</taxon>
        <taxon>Cloacibacillus</taxon>
    </lineage>
</organism>
<dbReference type="SMART" id="SM01018">
    <property type="entry name" value="B12-binding_2"/>
    <property type="match status" value="1"/>
</dbReference>
<dbReference type="PROSITE" id="PS51337">
    <property type="entry name" value="B12_BINDING_NTER"/>
    <property type="match status" value="1"/>
</dbReference>
<sequence>MMVLPKKKGEINMSEDILRIIAEAVIEGNVKQAAAYAKNAVESGVPAGKILNEGLIAGMNEVGDLFKDGDMFVPEVLVSAKAMQSGIDVISHLLAEEGVERKGRILTVTVEGDLHDIGVKLVGMMLEGAGFEVVNIGVDVPAAKIVEKVKELNPDVLGMSAMLTTTMAKMKEVIDVLEEEGLLSSTAVMIGGAPTSPMYAEKIGAIYSEDAASAVAVAKKLLNVV</sequence>
<dbReference type="GO" id="GO:0005829">
    <property type="term" value="C:cytosol"/>
    <property type="evidence" value="ECO:0007669"/>
    <property type="project" value="TreeGrafter"/>
</dbReference>
<evidence type="ECO:0000259" key="4">
    <source>
        <dbReference type="PROSITE" id="PS51332"/>
    </source>
</evidence>
<dbReference type="Pfam" id="PF02310">
    <property type="entry name" value="B12-binding"/>
    <property type="match status" value="1"/>
</dbReference>
<dbReference type="GO" id="GO:0046653">
    <property type="term" value="P:tetrahydrofolate metabolic process"/>
    <property type="evidence" value="ECO:0007669"/>
    <property type="project" value="TreeGrafter"/>
</dbReference>
<proteinExistence type="inferred from homology"/>
<accession>A0AAW5K9F1</accession>
<dbReference type="PROSITE" id="PS51332">
    <property type="entry name" value="B12_BINDING"/>
    <property type="match status" value="1"/>
</dbReference>
<keyword evidence="3" id="KW-0170">Cobalt</keyword>
<dbReference type="Gene3D" id="1.10.1240.10">
    <property type="entry name" value="Methionine synthase domain"/>
    <property type="match status" value="1"/>
</dbReference>
<dbReference type="Pfam" id="PF02607">
    <property type="entry name" value="B12-binding_2"/>
    <property type="match status" value="1"/>
</dbReference>
<evidence type="ECO:0000259" key="5">
    <source>
        <dbReference type="PROSITE" id="PS51337"/>
    </source>
</evidence>
<dbReference type="AlphaFoldDB" id="A0AAW5K9F1"/>
<dbReference type="Gene3D" id="3.40.50.280">
    <property type="entry name" value="Cobalamin-binding domain"/>
    <property type="match status" value="1"/>
</dbReference>
<dbReference type="RefSeq" id="WP_256181895.1">
    <property type="nucleotide sequence ID" value="NZ_JANFYT010000016.1"/>
</dbReference>
<dbReference type="SUPFAM" id="SSF47644">
    <property type="entry name" value="Methionine synthase domain"/>
    <property type="match status" value="1"/>
</dbReference>
<dbReference type="PANTHER" id="PTHR45833:SF1">
    <property type="entry name" value="METHIONINE SYNTHASE"/>
    <property type="match status" value="1"/>
</dbReference>
<evidence type="ECO:0000256" key="2">
    <source>
        <dbReference type="ARBA" id="ARBA00022723"/>
    </source>
</evidence>
<dbReference type="GO" id="GO:0046872">
    <property type="term" value="F:metal ion binding"/>
    <property type="evidence" value="ECO:0007669"/>
    <property type="project" value="UniProtKB-KW"/>
</dbReference>
<dbReference type="GO" id="GO:0050667">
    <property type="term" value="P:homocysteine metabolic process"/>
    <property type="evidence" value="ECO:0007669"/>
    <property type="project" value="TreeGrafter"/>
</dbReference>
<comment type="caution">
    <text evidence="6">The sequence shown here is derived from an EMBL/GenBank/DDBJ whole genome shotgun (WGS) entry which is preliminary data.</text>
</comment>
<name>A0AAW5K9F1_9BACT</name>
<reference evidence="6 7" key="1">
    <citation type="submission" date="2022-06" db="EMBL/GenBank/DDBJ databases">
        <title>Isolation of gut microbiota from human fecal samples.</title>
        <authorList>
            <person name="Pamer E.G."/>
            <person name="Barat B."/>
            <person name="Waligurski E."/>
            <person name="Medina S."/>
            <person name="Paddock L."/>
            <person name="Mostad J."/>
        </authorList>
    </citation>
    <scope>NUCLEOTIDE SEQUENCE [LARGE SCALE GENOMIC DNA]</scope>
    <source>
        <strain evidence="6 7">DFI.9.90</strain>
    </source>
</reference>
<evidence type="ECO:0000256" key="3">
    <source>
        <dbReference type="ARBA" id="ARBA00023285"/>
    </source>
</evidence>
<dbReference type="EMBL" id="JANFYT010000016">
    <property type="protein sequence ID" value="MCQ4814483.1"/>
    <property type="molecule type" value="Genomic_DNA"/>
</dbReference>
<dbReference type="InterPro" id="IPR036594">
    <property type="entry name" value="Meth_synthase_dom"/>
</dbReference>
<evidence type="ECO:0000256" key="1">
    <source>
        <dbReference type="ARBA" id="ARBA00010854"/>
    </source>
</evidence>
<dbReference type="Proteomes" id="UP001205919">
    <property type="component" value="Unassembled WGS sequence"/>
</dbReference>
<feature type="domain" description="B12-binding N-terminal" evidence="5">
    <location>
        <begin position="8"/>
        <end position="102"/>
    </location>
</feature>
<keyword evidence="2" id="KW-0479">Metal-binding</keyword>
<dbReference type="SUPFAM" id="SSF52242">
    <property type="entry name" value="Cobalamin (vitamin B12)-binding domain"/>
    <property type="match status" value="1"/>
</dbReference>
<comment type="similarity">
    <text evidence="1">Belongs to the methylamine corrinoid protein family.</text>
</comment>